<proteinExistence type="predicted"/>
<keyword evidence="2" id="KW-1185">Reference proteome</keyword>
<dbReference type="Proteomes" id="UP000604046">
    <property type="component" value="Unassembled WGS sequence"/>
</dbReference>
<accession>A0A812J6K7</accession>
<protein>
    <submittedName>
        <fullName evidence="1">Uncharacterized protein</fullName>
    </submittedName>
</protein>
<reference evidence="1" key="1">
    <citation type="submission" date="2021-02" db="EMBL/GenBank/DDBJ databases">
        <authorList>
            <person name="Dougan E. K."/>
            <person name="Rhodes N."/>
            <person name="Thang M."/>
            <person name="Chan C."/>
        </authorList>
    </citation>
    <scope>NUCLEOTIDE SEQUENCE</scope>
</reference>
<sequence>MASKVNAKATTDDDSLHTAMLDMKRKERDLALAAVYMKNPRSGTRRESLAETTMYTERFFGRRASFDGAQLELSEEDLAAAEAEDAVTSQASVVSAVTQNAGKA</sequence>
<evidence type="ECO:0000313" key="2">
    <source>
        <dbReference type="Proteomes" id="UP000604046"/>
    </source>
</evidence>
<name>A0A812J6K7_9DINO</name>
<gene>
    <name evidence="1" type="ORF">SNAT2548_LOCUS5984</name>
</gene>
<dbReference type="EMBL" id="CAJNDS010000391">
    <property type="protein sequence ID" value="CAE7200962.1"/>
    <property type="molecule type" value="Genomic_DNA"/>
</dbReference>
<organism evidence="1 2">
    <name type="scientific">Symbiodinium natans</name>
    <dbReference type="NCBI Taxonomy" id="878477"/>
    <lineage>
        <taxon>Eukaryota</taxon>
        <taxon>Sar</taxon>
        <taxon>Alveolata</taxon>
        <taxon>Dinophyceae</taxon>
        <taxon>Suessiales</taxon>
        <taxon>Symbiodiniaceae</taxon>
        <taxon>Symbiodinium</taxon>
    </lineage>
</organism>
<dbReference type="OrthoDB" id="10621817at2759"/>
<dbReference type="AlphaFoldDB" id="A0A812J6K7"/>
<evidence type="ECO:0000313" key="1">
    <source>
        <dbReference type="EMBL" id="CAE7200962.1"/>
    </source>
</evidence>
<comment type="caution">
    <text evidence="1">The sequence shown here is derived from an EMBL/GenBank/DDBJ whole genome shotgun (WGS) entry which is preliminary data.</text>
</comment>